<keyword evidence="3" id="KW-0830">Ubiquinone</keyword>
<dbReference type="PANTHER" id="PTHR44068">
    <property type="entry name" value="ZGC:194242"/>
    <property type="match status" value="1"/>
</dbReference>
<gene>
    <name evidence="3" type="ORF">FHS18_006300</name>
</gene>
<dbReference type="Gene3D" id="2.20.25.10">
    <property type="match status" value="1"/>
</dbReference>
<dbReference type="GO" id="GO:0003838">
    <property type="term" value="F:sterol 24-C-methyltransferase activity"/>
    <property type="evidence" value="ECO:0007669"/>
    <property type="project" value="TreeGrafter"/>
</dbReference>
<dbReference type="GO" id="GO:0016126">
    <property type="term" value="P:sterol biosynthetic process"/>
    <property type="evidence" value="ECO:0007669"/>
    <property type="project" value="TreeGrafter"/>
</dbReference>
<reference evidence="3 4" key="1">
    <citation type="submission" date="2020-08" db="EMBL/GenBank/DDBJ databases">
        <title>Genomic Encyclopedia of Type Strains, Phase III (KMG-III): the genomes of soil and plant-associated and newly described type strains.</title>
        <authorList>
            <person name="Whitman W."/>
        </authorList>
    </citation>
    <scope>NUCLEOTIDE SEQUENCE [LARGE SCALE GENOMIC DNA]</scope>
    <source>
        <strain evidence="3 4">CECT 5862</strain>
    </source>
</reference>
<evidence type="ECO:0000256" key="1">
    <source>
        <dbReference type="ARBA" id="ARBA00022679"/>
    </source>
</evidence>
<dbReference type="Gene3D" id="3.40.50.150">
    <property type="entry name" value="Vaccinia Virus protein VP39"/>
    <property type="match status" value="1"/>
</dbReference>
<evidence type="ECO:0000313" key="3">
    <source>
        <dbReference type="EMBL" id="MBB3114182.1"/>
    </source>
</evidence>
<name>A0A7W5B4M6_9BACL</name>
<organism evidence="3 4">
    <name type="scientific">Paenibacillus phyllosphaerae</name>
    <dbReference type="NCBI Taxonomy" id="274593"/>
    <lineage>
        <taxon>Bacteria</taxon>
        <taxon>Bacillati</taxon>
        <taxon>Bacillota</taxon>
        <taxon>Bacilli</taxon>
        <taxon>Bacillales</taxon>
        <taxon>Paenibacillaceae</taxon>
        <taxon>Paenibacillus</taxon>
    </lineage>
</organism>
<keyword evidence="4" id="KW-1185">Reference proteome</keyword>
<accession>A0A7W5B4M6</accession>
<dbReference type="AlphaFoldDB" id="A0A7W5B4M6"/>
<dbReference type="Pfam" id="PF08241">
    <property type="entry name" value="Methyltransf_11"/>
    <property type="match status" value="1"/>
</dbReference>
<feature type="domain" description="Methyltransferase type 11" evidence="2">
    <location>
        <begin position="130"/>
        <end position="224"/>
    </location>
</feature>
<dbReference type="Proteomes" id="UP000570361">
    <property type="component" value="Unassembled WGS sequence"/>
</dbReference>
<comment type="caution">
    <text evidence="3">The sequence shown here is derived from an EMBL/GenBank/DDBJ whole genome shotgun (WGS) entry which is preliminary data.</text>
</comment>
<evidence type="ECO:0000313" key="4">
    <source>
        <dbReference type="Proteomes" id="UP000570361"/>
    </source>
</evidence>
<dbReference type="GO" id="GO:0032259">
    <property type="term" value="P:methylation"/>
    <property type="evidence" value="ECO:0007669"/>
    <property type="project" value="UniProtKB-KW"/>
</dbReference>
<proteinExistence type="predicted"/>
<protein>
    <submittedName>
        <fullName evidence="3">Ubiquinone/menaquinone biosynthesis C-methylase UbiE/uncharacterized protein YbaR (Trm112 family)</fullName>
    </submittedName>
</protein>
<dbReference type="PANTHER" id="PTHR44068:SF1">
    <property type="entry name" value="HYPOTHETICAL LOC100005854"/>
    <property type="match status" value="1"/>
</dbReference>
<dbReference type="RefSeq" id="WP_183604233.1">
    <property type="nucleotide sequence ID" value="NZ_JACHXK010000027.1"/>
</dbReference>
<dbReference type="EMBL" id="JACHXK010000027">
    <property type="protein sequence ID" value="MBB3114182.1"/>
    <property type="molecule type" value="Genomic_DNA"/>
</dbReference>
<dbReference type="InterPro" id="IPR013216">
    <property type="entry name" value="Methyltransf_11"/>
</dbReference>
<keyword evidence="3" id="KW-0489">Methyltransferase</keyword>
<dbReference type="InterPro" id="IPR029063">
    <property type="entry name" value="SAM-dependent_MTases_sf"/>
</dbReference>
<keyword evidence="1" id="KW-0808">Transferase</keyword>
<sequence>MLKELQGRLVCSSCKGALTQVESFLLCHRCDAMYRIDRGYAMMLDDQLRHKSAEEWDVKAGEISDYTEIAKSLELTGVGRFATFLNFGYVANGNPQYAAITLDDYCLNRNSVKLLLEVVGDNVLRGLDIIDIGCGRGGNVSAMMNYYEPESVIGLDLCEANIAYCGARNRKSGVFFVVGDAEHVPYADESFDVVVNMESAHAYPNRGKFYEEVYRILRPGGIMLYSELMVMEDVERNVRMLREAGFAITRNQDVTSNVLLSCDENAKQRTGSQGIAGTAGADLNIPDIRDFIAVPGSPKYEDMKQGKRQYRILNLMKER</sequence>
<dbReference type="InterPro" id="IPR050447">
    <property type="entry name" value="Erg6_SMT_methyltransf"/>
</dbReference>
<dbReference type="SUPFAM" id="SSF53335">
    <property type="entry name" value="S-adenosyl-L-methionine-dependent methyltransferases"/>
    <property type="match status" value="1"/>
</dbReference>
<evidence type="ECO:0000259" key="2">
    <source>
        <dbReference type="Pfam" id="PF08241"/>
    </source>
</evidence>
<dbReference type="SUPFAM" id="SSF158997">
    <property type="entry name" value="Trm112p-like"/>
    <property type="match status" value="1"/>
</dbReference>
<dbReference type="CDD" id="cd02440">
    <property type="entry name" value="AdoMet_MTases"/>
    <property type="match status" value="1"/>
</dbReference>